<protein>
    <recommendedName>
        <fullName evidence="7">Palmitoyltransferase</fullName>
        <ecNumber evidence="7">2.3.1.225</ecNumber>
    </recommendedName>
</protein>
<comment type="caution">
    <text evidence="9">The sequence shown here is derived from an EMBL/GenBank/DDBJ whole genome shotgun (WGS) entry which is preliminary data.</text>
</comment>
<accession>A0A8S1KX22</accession>
<feature type="transmembrane region" description="Helical" evidence="7">
    <location>
        <begin position="123"/>
        <end position="145"/>
    </location>
</feature>
<dbReference type="GO" id="GO:0019706">
    <property type="term" value="F:protein-cysteine S-palmitoyltransferase activity"/>
    <property type="evidence" value="ECO:0007669"/>
    <property type="project" value="UniProtKB-EC"/>
</dbReference>
<comment type="catalytic activity">
    <reaction evidence="7">
        <text>L-cysteinyl-[protein] + hexadecanoyl-CoA = S-hexadecanoyl-L-cysteinyl-[protein] + CoA</text>
        <dbReference type="Rhea" id="RHEA:36683"/>
        <dbReference type="Rhea" id="RHEA-COMP:10131"/>
        <dbReference type="Rhea" id="RHEA-COMP:11032"/>
        <dbReference type="ChEBI" id="CHEBI:29950"/>
        <dbReference type="ChEBI" id="CHEBI:57287"/>
        <dbReference type="ChEBI" id="CHEBI:57379"/>
        <dbReference type="ChEBI" id="CHEBI:74151"/>
        <dbReference type="EC" id="2.3.1.225"/>
    </reaction>
</comment>
<name>A0A8S1KX22_PARPR</name>
<keyword evidence="4 7" id="KW-1133">Transmembrane helix</keyword>
<feature type="transmembrane region" description="Helical" evidence="7">
    <location>
        <begin position="157"/>
        <end position="183"/>
    </location>
</feature>
<evidence type="ECO:0000256" key="4">
    <source>
        <dbReference type="ARBA" id="ARBA00022989"/>
    </source>
</evidence>
<dbReference type="EMBL" id="CAJJDM010000028">
    <property type="protein sequence ID" value="CAD8059818.1"/>
    <property type="molecule type" value="Genomic_DNA"/>
</dbReference>
<keyword evidence="10" id="KW-1185">Reference proteome</keyword>
<keyword evidence="3 7" id="KW-0812">Transmembrane</keyword>
<evidence type="ECO:0000256" key="2">
    <source>
        <dbReference type="ARBA" id="ARBA00022679"/>
    </source>
</evidence>
<evidence type="ECO:0000259" key="8">
    <source>
        <dbReference type="Pfam" id="PF01529"/>
    </source>
</evidence>
<keyword evidence="5 7" id="KW-0472">Membrane</keyword>
<evidence type="ECO:0000313" key="10">
    <source>
        <dbReference type="Proteomes" id="UP000688137"/>
    </source>
</evidence>
<evidence type="ECO:0000256" key="5">
    <source>
        <dbReference type="ARBA" id="ARBA00023136"/>
    </source>
</evidence>
<feature type="transmembrane region" description="Helical" evidence="7">
    <location>
        <begin position="38"/>
        <end position="56"/>
    </location>
</feature>
<dbReference type="InterPro" id="IPR001594">
    <property type="entry name" value="Palmitoyltrfase_DHHC"/>
</dbReference>
<proteinExistence type="inferred from homology"/>
<comment type="domain">
    <text evidence="7">The DHHC domain is required for palmitoyltransferase activity.</text>
</comment>
<organism evidence="9 10">
    <name type="scientific">Paramecium primaurelia</name>
    <dbReference type="NCBI Taxonomy" id="5886"/>
    <lineage>
        <taxon>Eukaryota</taxon>
        <taxon>Sar</taxon>
        <taxon>Alveolata</taxon>
        <taxon>Ciliophora</taxon>
        <taxon>Intramacronucleata</taxon>
        <taxon>Oligohymenophorea</taxon>
        <taxon>Peniculida</taxon>
        <taxon>Parameciidae</taxon>
        <taxon>Paramecium</taxon>
    </lineage>
</organism>
<reference evidence="9" key="1">
    <citation type="submission" date="2021-01" db="EMBL/GenBank/DDBJ databases">
        <authorList>
            <consortium name="Genoscope - CEA"/>
            <person name="William W."/>
        </authorList>
    </citation>
    <scope>NUCLEOTIDE SEQUENCE</scope>
</reference>
<sequence>MNFNQICVWAPIYLVIFMIAYMEIMMIYIFINPEEIEIVLLILHHLLLLVVIYLFYKTITTQPGTPTYQYTEDDPLVEWRKICKHCQIKKPLRCHHCAVCNKCILRMNDHSFWFNNCIGQNNYKYYFCLLFYLTLTLIFYFFIFLTKVIKVPPTGQIDTFFIIFTVLSSFALMIGVFCCLGFHSKLIINNQTNVEYFEKQQEHYDKGFISNCNELLGPGCWINPI</sequence>
<dbReference type="EC" id="2.3.1.225" evidence="7"/>
<comment type="subcellular location">
    <subcellularLocation>
        <location evidence="1">Membrane</location>
        <topology evidence="1">Multi-pass membrane protein</topology>
    </subcellularLocation>
</comment>
<evidence type="ECO:0000256" key="7">
    <source>
        <dbReference type="RuleBase" id="RU079119"/>
    </source>
</evidence>
<gene>
    <name evidence="9" type="ORF">PPRIM_AZ9-3.1.T0290182</name>
</gene>
<dbReference type="PROSITE" id="PS50216">
    <property type="entry name" value="DHHC"/>
    <property type="match status" value="1"/>
</dbReference>
<feature type="domain" description="Palmitoyltransferase DHHC" evidence="8">
    <location>
        <begin position="80"/>
        <end position="199"/>
    </location>
</feature>
<evidence type="ECO:0000256" key="1">
    <source>
        <dbReference type="ARBA" id="ARBA00004141"/>
    </source>
</evidence>
<keyword evidence="2 7" id="KW-0808">Transferase</keyword>
<dbReference type="Proteomes" id="UP000688137">
    <property type="component" value="Unassembled WGS sequence"/>
</dbReference>
<dbReference type="PANTHER" id="PTHR12246">
    <property type="entry name" value="PALMITOYLTRANSFERASE ZDHHC16"/>
    <property type="match status" value="1"/>
</dbReference>
<comment type="similarity">
    <text evidence="7">Belongs to the DHHC palmitoyltransferase family.</text>
</comment>
<dbReference type="InterPro" id="IPR039859">
    <property type="entry name" value="PFA4/ZDH16/20/ERF2-like"/>
</dbReference>
<feature type="transmembrane region" description="Helical" evidence="7">
    <location>
        <begin position="12"/>
        <end position="31"/>
    </location>
</feature>
<evidence type="ECO:0000313" key="9">
    <source>
        <dbReference type="EMBL" id="CAD8059818.1"/>
    </source>
</evidence>
<dbReference type="OMA" id="HIRLILY"/>
<dbReference type="AlphaFoldDB" id="A0A8S1KX22"/>
<dbReference type="GO" id="GO:0016020">
    <property type="term" value="C:membrane"/>
    <property type="evidence" value="ECO:0007669"/>
    <property type="project" value="UniProtKB-SubCell"/>
</dbReference>
<evidence type="ECO:0000256" key="3">
    <source>
        <dbReference type="ARBA" id="ARBA00022692"/>
    </source>
</evidence>
<evidence type="ECO:0000256" key="6">
    <source>
        <dbReference type="ARBA" id="ARBA00023315"/>
    </source>
</evidence>
<keyword evidence="6 7" id="KW-0012">Acyltransferase</keyword>
<dbReference type="Pfam" id="PF01529">
    <property type="entry name" value="DHHC"/>
    <property type="match status" value="1"/>
</dbReference>